<gene>
    <name evidence="2" type="ORF">EVAR_25062_1</name>
</gene>
<evidence type="ECO:0000256" key="1">
    <source>
        <dbReference type="SAM" id="MobiDB-lite"/>
    </source>
</evidence>
<keyword evidence="3" id="KW-1185">Reference proteome</keyword>
<dbReference type="EMBL" id="BGZK01000288">
    <property type="protein sequence ID" value="GBP34458.1"/>
    <property type="molecule type" value="Genomic_DNA"/>
</dbReference>
<protein>
    <submittedName>
        <fullName evidence="2">Uncharacterized protein</fullName>
    </submittedName>
</protein>
<name>A0A4C1V6I7_EUMVA</name>
<feature type="compositionally biased region" description="Low complexity" evidence="1">
    <location>
        <begin position="38"/>
        <end position="47"/>
    </location>
</feature>
<proteinExistence type="predicted"/>
<comment type="caution">
    <text evidence="2">The sequence shown here is derived from an EMBL/GenBank/DDBJ whole genome shotgun (WGS) entry which is preliminary data.</text>
</comment>
<feature type="region of interest" description="Disordered" evidence="1">
    <location>
        <begin position="38"/>
        <end position="67"/>
    </location>
</feature>
<evidence type="ECO:0000313" key="3">
    <source>
        <dbReference type="Proteomes" id="UP000299102"/>
    </source>
</evidence>
<feature type="compositionally biased region" description="Basic and acidic residues" evidence="1">
    <location>
        <begin position="50"/>
        <end position="67"/>
    </location>
</feature>
<accession>A0A4C1V6I7</accession>
<organism evidence="2 3">
    <name type="scientific">Eumeta variegata</name>
    <name type="common">Bagworm moth</name>
    <name type="synonym">Eumeta japonica</name>
    <dbReference type="NCBI Taxonomy" id="151549"/>
    <lineage>
        <taxon>Eukaryota</taxon>
        <taxon>Metazoa</taxon>
        <taxon>Ecdysozoa</taxon>
        <taxon>Arthropoda</taxon>
        <taxon>Hexapoda</taxon>
        <taxon>Insecta</taxon>
        <taxon>Pterygota</taxon>
        <taxon>Neoptera</taxon>
        <taxon>Endopterygota</taxon>
        <taxon>Lepidoptera</taxon>
        <taxon>Glossata</taxon>
        <taxon>Ditrysia</taxon>
        <taxon>Tineoidea</taxon>
        <taxon>Psychidae</taxon>
        <taxon>Oiketicinae</taxon>
        <taxon>Eumeta</taxon>
    </lineage>
</organism>
<dbReference type="Proteomes" id="UP000299102">
    <property type="component" value="Unassembled WGS sequence"/>
</dbReference>
<reference evidence="2 3" key="1">
    <citation type="journal article" date="2019" name="Commun. Biol.">
        <title>The bagworm genome reveals a unique fibroin gene that provides high tensile strength.</title>
        <authorList>
            <person name="Kono N."/>
            <person name="Nakamura H."/>
            <person name="Ohtoshi R."/>
            <person name="Tomita M."/>
            <person name="Numata K."/>
            <person name="Arakawa K."/>
        </authorList>
    </citation>
    <scope>NUCLEOTIDE SEQUENCE [LARGE SCALE GENOMIC DNA]</scope>
</reference>
<evidence type="ECO:0000313" key="2">
    <source>
        <dbReference type="EMBL" id="GBP34458.1"/>
    </source>
</evidence>
<sequence>MKPTLERGRARAKRESPVTRLYSPQGRLIKIAFTCCTSTSDSSPPSSAVDNERCRRQSQRVADEELK</sequence>
<dbReference type="AlphaFoldDB" id="A0A4C1V6I7"/>